<gene>
    <name evidence="2" type="ordered locus">SGRA_2447</name>
</gene>
<dbReference type="STRING" id="984262.SGRA_2447"/>
<dbReference type="eggNOG" id="ENOG5031VNR">
    <property type="taxonomic scope" value="Bacteria"/>
</dbReference>
<keyword evidence="3" id="KW-1185">Reference proteome</keyword>
<feature type="signal peptide" evidence="1">
    <location>
        <begin position="1"/>
        <end position="23"/>
    </location>
</feature>
<evidence type="ECO:0000313" key="2">
    <source>
        <dbReference type="EMBL" id="AFC25175.1"/>
    </source>
</evidence>
<dbReference type="Proteomes" id="UP000007519">
    <property type="component" value="Chromosome"/>
</dbReference>
<protein>
    <submittedName>
        <fullName evidence="2">Uncharacterized protein</fullName>
    </submittedName>
</protein>
<reference evidence="2 3" key="1">
    <citation type="journal article" date="2012" name="Stand. Genomic Sci.">
        <title>Complete genome sequencing and analysis of Saprospira grandis str. Lewin, a predatory marine bacterium.</title>
        <authorList>
            <person name="Saw J.H."/>
            <person name="Yuryev A."/>
            <person name="Kanbe M."/>
            <person name="Hou S."/>
            <person name="Young A.G."/>
            <person name="Aizawa S."/>
            <person name="Alam M."/>
        </authorList>
    </citation>
    <scope>NUCLEOTIDE SEQUENCE [LARGE SCALE GENOMIC DNA]</scope>
    <source>
        <strain evidence="2 3">Lewin</strain>
    </source>
</reference>
<evidence type="ECO:0000256" key="1">
    <source>
        <dbReference type="SAM" id="SignalP"/>
    </source>
</evidence>
<feature type="chain" id="PRO_5003604660" evidence="1">
    <location>
        <begin position="24"/>
        <end position="670"/>
    </location>
</feature>
<proteinExistence type="predicted"/>
<dbReference type="RefSeq" id="WP_015692788.1">
    <property type="nucleotide sequence ID" value="NC_016940.1"/>
</dbReference>
<accession>H6L5F9</accession>
<dbReference type="KEGG" id="sgn:SGRA_2447"/>
<keyword evidence="1" id="KW-0732">Signal</keyword>
<organism evidence="2 3">
    <name type="scientific">Saprospira grandis (strain Lewin)</name>
    <dbReference type="NCBI Taxonomy" id="984262"/>
    <lineage>
        <taxon>Bacteria</taxon>
        <taxon>Pseudomonadati</taxon>
        <taxon>Bacteroidota</taxon>
        <taxon>Saprospiria</taxon>
        <taxon>Saprospirales</taxon>
        <taxon>Saprospiraceae</taxon>
        <taxon>Saprospira</taxon>
    </lineage>
</organism>
<dbReference type="OrthoDB" id="1488584at2"/>
<name>H6L5F9_SAPGL</name>
<dbReference type="HOGENOM" id="CLU_409870_0_0_10"/>
<dbReference type="EMBL" id="CP002831">
    <property type="protein sequence ID" value="AFC25175.1"/>
    <property type="molecule type" value="Genomic_DNA"/>
</dbReference>
<evidence type="ECO:0000313" key="3">
    <source>
        <dbReference type="Proteomes" id="UP000007519"/>
    </source>
</evidence>
<dbReference type="AlphaFoldDB" id="H6L5F9"/>
<sequence>MKTYLHYFAALLLLFTLSPSLEAQMIHDARKIREMIDEDGMLMTTKSTQSELIKLLAYNLDRPLAKSASQADVLEAYEDNPFIAPYLVLVMAEEDRGVEGDGQRAIGGLAGAASGLGMPGSTFIMGLTDFLVNRTKQELTIAFFKDFQKKVEESEEMRYLFPTTSAVLLQIDKDIYRFNAFWEVLRESFLTDLNDLGYHLDDFVQNSSRIKSPMQRHMMSDFFKVGELLQEQTPPAQIVSYMAEDAYLHVLTPEDDSAAFVPVMQRNLKLLGLFSKALEQKDQSGYWVTPNEVVDLVRDTTFNDIFFGLLYQKGKDYQIDEEKTLGESLLDLRGDNLKMRSLVNNLKRFADEGKNVQRIAKDIRGRKNARRRAKGGATLDESEKELEFDDYYHFTQGVSNMLLEGYNFKKQLVGATTEQDSIVDRYLGIVGDLNTLGLNIRKKHYTSAVINTLVIIEKLLPQDEYACERKNLMKYGSFIATAVQAKSSKEVSQAISAFALPPGGSAIKKYSRFSVAINAYVGLSAGQEHLNGVGTSSFYSLATPVGVTFNWGFKGAGSISILASAIDLGALTTFRFEAEGEDNVSELPELKMENVFAPGAYLIYGVPKYPLSIGVGAQLGPNLREVTNASLNIDKTSGWRWGAFIAVDIPIVSLYSSNKYYKKCCKSCNQ</sequence>